<dbReference type="RefSeq" id="WP_377430026.1">
    <property type="nucleotide sequence ID" value="NZ_JBHSPR010000048.1"/>
</dbReference>
<dbReference type="EMBL" id="JBHSPR010000048">
    <property type="protein sequence ID" value="MFC6021614.1"/>
    <property type="molecule type" value="Genomic_DNA"/>
</dbReference>
<organism evidence="4 5">
    <name type="scientific">Plantactinospora solaniradicis</name>
    <dbReference type="NCBI Taxonomy" id="1723736"/>
    <lineage>
        <taxon>Bacteria</taxon>
        <taxon>Bacillati</taxon>
        <taxon>Actinomycetota</taxon>
        <taxon>Actinomycetes</taxon>
        <taxon>Micromonosporales</taxon>
        <taxon>Micromonosporaceae</taxon>
        <taxon>Plantactinospora</taxon>
    </lineage>
</organism>
<accession>A0ABW1KIM1</accession>
<reference evidence="5" key="1">
    <citation type="journal article" date="2019" name="Int. J. Syst. Evol. Microbiol.">
        <title>The Global Catalogue of Microorganisms (GCM) 10K type strain sequencing project: providing services to taxonomists for standard genome sequencing and annotation.</title>
        <authorList>
            <consortium name="The Broad Institute Genomics Platform"/>
            <consortium name="The Broad Institute Genome Sequencing Center for Infectious Disease"/>
            <person name="Wu L."/>
            <person name="Ma J."/>
        </authorList>
    </citation>
    <scope>NUCLEOTIDE SEQUENCE [LARGE SCALE GENOMIC DNA]</scope>
    <source>
        <strain evidence="5">ZS-35-S2</strain>
    </source>
</reference>
<dbReference type="PRINTS" id="PR00038">
    <property type="entry name" value="HTHLUXR"/>
</dbReference>
<dbReference type="InterPro" id="IPR027417">
    <property type="entry name" value="P-loop_NTPase"/>
</dbReference>
<dbReference type="InterPro" id="IPR000792">
    <property type="entry name" value="Tscrpt_reg_LuxR_C"/>
</dbReference>
<evidence type="ECO:0000259" key="3">
    <source>
        <dbReference type="PROSITE" id="PS50043"/>
    </source>
</evidence>
<evidence type="ECO:0000313" key="5">
    <source>
        <dbReference type="Proteomes" id="UP001596203"/>
    </source>
</evidence>
<dbReference type="InterPro" id="IPR036388">
    <property type="entry name" value="WH-like_DNA-bd_sf"/>
</dbReference>
<sequence>MTAATEPAGGSKLFGRDRELGIVDRLLADVHHGGGSLLLRGEAGVGKSALLEKAVDFARRRGHLVLTAAGTEGDVVPFVSLRRLLPAPLVESADLPPAHRAALVAAISGDDPTGVPEPFLVGMAALAVITDAPEDRPITLIIDDAHWLDAQSRAVVAFLGRRLAADPVLLILATRPVHDPDDVVDATTILTVPPLPDEAANALLDTVASHLDPSTRNRILQAARGNPLALTQLPRTWAHAMPAASPATAALPVGDHIRSSFAGSYQRLPTASRDILLLAALDEHASVPQVLTAARLLSRLPVTTDALGPGAAAGMITVTPAEVAFRHPLVRAAVIASENTERVQAGHRALAAALAPANPRRALAHRALAAPASDDGLADELAAAAEAGHRRAETSTAIWLMDQAARLTAQPAVRGHRSLIAATWAYEHGDRRAVDRLLAAASAEPLTTLDRIRASWLAEIFTGSGTDDVGRILELHRDVEVAWREGDHELAWNVLMSLASRCYWTRPDEPTRRLLATTAQALPVAGSEHRLVFALSGIDQVSYTARILAECQRARHRDITDANALRMYAMGAVVVGDALLGRAFADQAERLLRAQGRLGLLPHLLLTSIQTDWFIGHWDRARTALAEGGRLAEETGQPTWHNSARLNEARLAALTGEHDNLDETLTQIEADAVRHGTTSFLPRTQIVRGTALVAAGAYEDGFDALQRVFDPHNPLHDARSAFPGVMFLADAAVPTGRGPLARQLIAGIRNQLGTNPPADFRVVDAYAQAVLSDDDQAEERYLDALHGEATDWPWVLAQLRLAYGTWLRRQRRDSDAVPQLQMALAKLSRMGATPWAARAQQQLRAAGGHAAPGEVTPRQALTPQELQIAGLAAAGLSNREIGEQLFMSPRTVGSHLYRIFPKLHITSRSQLAALLNPAPHS</sequence>
<dbReference type="Pfam" id="PF00196">
    <property type="entry name" value="GerE"/>
    <property type="match status" value="1"/>
</dbReference>
<dbReference type="InterPro" id="IPR016032">
    <property type="entry name" value="Sig_transdc_resp-reg_C-effctor"/>
</dbReference>
<keyword evidence="2" id="KW-0067">ATP-binding</keyword>
<dbReference type="SMART" id="SM00421">
    <property type="entry name" value="HTH_LUXR"/>
    <property type="match status" value="1"/>
</dbReference>
<dbReference type="Gene3D" id="1.10.10.10">
    <property type="entry name" value="Winged helix-like DNA-binding domain superfamily/Winged helix DNA-binding domain"/>
    <property type="match status" value="1"/>
</dbReference>
<dbReference type="PANTHER" id="PTHR16305:SF35">
    <property type="entry name" value="TRANSCRIPTIONAL ACTIVATOR DOMAIN"/>
    <property type="match status" value="1"/>
</dbReference>
<dbReference type="InterPro" id="IPR041664">
    <property type="entry name" value="AAA_16"/>
</dbReference>
<feature type="domain" description="HTH luxR-type" evidence="3">
    <location>
        <begin position="854"/>
        <end position="919"/>
    </location>
</feature>
<dbReference type="Proteomes" id="UP001596203">
    <property type="component" value="Unassembled WGS sequence"/>
</dbReference>
<evidence type="ECO:0000256" key="1">
    <source>
        <dbReference type="ARBA" id="ARBA00022741"/>
    </source>
</evidence>
<evidence type="ECO:0000256" key="2">
    <source>
        <dbReference type="ARBA" id="ARBA00022840"/>
    </source>
</evidence>
<dbReference type="PANTHER" id="PTHR16305">
    <property type="entry name" value="TESTICULAR SOLUBLE ADENYLYL CYCLASE"/>
    <property type="match status" value="1"/>
</dbReference>
<dbReference type="PROSITE" id="PS50043">
    <property type="entry name" value="HTH_LUXR_2"/>
    <property type="match status" value="1"/>
</dbReference>
<dbReference type="SUPFAM" id="SSF52540">
    <property type="entry name" value="P-loop containing nucleoside triphosphate hydrolases"/>
    <property type="match status" value="1"/>
</dbReference>
<name>A0ABW1KIM1_9ACTN</name>
<dbReference type="PROSITE" id="PS00622">
    <property type="entry name" value="HTH_LUXR_1"/>
    <property type="match status" value="1"/>
</dbReference>
<keyword evidence="1" id="KW-0547">Nucleotide-binding</keyword>
<dbReference type="CDD" id="cd06170">
    <property type="entry name" value="LuxR_C_like"/>
    <property type="match status" value="1"/>
</dbReference>
<dbReference type="SUPFAM" id="SSF46894">
    <property type="entry name" value="C-terminal effector domain of the bipartite response regulators"/>
    <property type="match status" value="1"/>
</dbReference>
<proteinExistence type="predicted"/>
<evidence type="ECO:0000313" key="4">
    <source>
        <dbReference type="EMBL" id="MFC6021614.1"/>
    </source>
</evidence>
<keyword evidence="5" id="KW-1185">Reference proteome</keyword>
<comment type="caution">
    <text evidence="4">The sequence shown here is derived from an EMBL/GenBank/DDBJ whole genome shotgun (WGS) entry which is preliminary data.</text>
</comment>
<gene>
    <name evidence="4" type="ORF">ACFP2T_36280</name>
</gene>
<dbReference type="Pfam" id="PF13191">
    <property type="entry name" value="AAA_16"/>
    <property type="match status" value="1"/>
</dbReference>
<protein>
    <submittedName>
        <fullName evidence="4">AAA family ATPase</fullName>
    </submittedName>
</protein>